<dbReference type="OrthoDB" id="8123886at2759"/>
<dbReference type="AlphaFoldDB" id="A0A4C1XR96"/>
<feature type="compositionally biased region" description="Basic and acidic residues" evidence="1">
    <location>
        <begin position="557"/>
        <end position="567"/>
    </location>
</feature>
<feature type="compositionally biased region" description="Basic residues" evidence="1">
    <location>
        <begin position="203"/>
        <end position="213"/>
    </location>
</feature>
<feature type="compositionally biased region" description="Polar residues" evidence="1">
    <location>
        <begin position="249"/>
        <end position="268"/>
    </location>
</feature>
<feature type="compositionally biased region" description="Low complexity" evidence="1">
    <location>
        <begin position="177"/>
        <end position="199"/>
    </location>
</feature>
<feature type="region of interest" description="Disordered" evidence="1">
    <location>
        <begin position="165"/>
        <end position="317"/>
    </location>
</feature>
<dbReference type="EMBL" id="BGZK01000955">
    <property type="protein sequence ID" value="GBP66391.1"/>
    <property type="molecule type" value="Genomic_DNA"/>
</dbReference>
<feature type="compositionally biased region" description="Pro residues" evidence="1">
    <location>
        <begin position="303"/>
        <end position="316"/>
    </location>
</feature>
<organism evidence="3 4">
    <name type="scientific">Eumeta variegata</name>
    <name type="common">Bagworm moth</name>
    <name type="synonym">Eumeta japonica</name>
    <dbReference type="NCBI Taxonomy" id="151549"/>
    <lineage>
        <taxon>Eukaryota</taxon>
        <taxon>Metazoa</taxon>
        <taxon>Ecdysozoa</taxon>
        <taxon>Arthropoda</taxon>
        <taxon>Hexapoda</taxon>
        <taxon>Insecta</taxon>
        <taxon>Pterygota</taxon>
        <taxon>Neoptera</taxon>
        <taxon>Endopterygota</taxon>
        <taxon>Lepidoptera</taxon>
        <taxon>Glossata</taxon>
        <taxon>Ditrysia</taxon>
        <taxon>Tineoidea</taxon>
        <taxon>Psychidae</taxon>
        <taxon>Oiketicinae</taxon>
        <taxon>Eumeta</taxon>
    </lineage>
</organism>
<evidence type="ECO:0000313" key="3">
    <source>
        <dbReference type="EMBL" id="GBP66391.1"/>
    </source>
</evidence>
<dbReference type="InterPro" id="IPR006579">
    <property type="entry name" value="Pre_C2HC_dom"/>
</dbReference>
<feature type="domain" description="Pre-C2HC" evidence="2">
    <location>
        <begin position="396"/>
        <end position="463"/>
    </location>
</feature>
<feature type="compositionally biased region" description="Low complexity" evidence="1">
    <location>
        <begin position="276"/>
        <end position="291"/>
    </location>
</feature>
<keyword evidence="4" id="KW-1185">Reference proteome</keyword>
<evidence type="ECO:0000256" key="1">
    <source>
        <dbReference type="SAM" id="MobiDB-lite"/>
    </source>
</evidence>
<comment type="caution">
    <text evidence="3">The sequence shown here is derived from an EMBL/GenBank/DDBJ whole genome shotgun (WGS) entry which is preliminary data.</text>
</comment>
<proteinExistence type="predicted"/>
<sequence>MDPRESRPVSALNGRATAPGKCVSYELLVSFSVCSVLQLTHAAPRSPACGVAPSVACASCSARVVAFCGLPHRAPRPPRPPSISFYHTTRPARRAVVASHHLRCCGSVRHRPNTLAATAMDKAKAFLTERPPRPAGVRGILLFPASPDPQVVVFDPEMDLEYTLPRASNKRSANARPSEGTSSDSESDPGSGDSSDHSGFTTVRRRRAAKGSKPKAAGLTQTSDGSMCYRLTPAPRKPKKANVAKATPSGKSTSSIYASPVSWRTPSQPAAAPQGAVDDGGVKAAAPAAAKNSRGDEADVTAPPTPAPRGPKPPPMFVQDKDRWTELRRRCADKGIQFSQARNSVQGLKLQAKTVADFKNLQNLLVCYKFKFHTYSLKEEREIRVVLRGVPKEIPVDEVKEDLVAQSLPVQSVRRILNRFRKPLDLVLVSGTAEANDKATKAAFFKIRSVCSLSPASKRSSPANAPYPGSVTTASPTGIRPVFAFIQRVALSAWATTAQRNAHAIRTQTVHPPVSCANRRAIRPTTLDARVLQRDPLHPRRPCRAERLRAQSRRHSAMLERRLDRVTPRPPQRTLLHPLTI</sequence>
<name>A0A4C1XR96_EUMVA</name>
<evidence type="ECO:0000259" key="2">
    <source>
        <dbReference type="SMART" id="SM00596"/>
    </source>
</evidence>
<protein>
    <submittedName>
        <fullName evidence="3">Nucleic-acid-binding protein from transposon X-element</fullName>
    </submittedName>
</protein>
<accession>A0A4C1XR96</accession>
<feature type="region of interest" description="Disordered" evidence="1">
    <location>
        <begin position="549"/>
        <end position="581"/>
    </location>
</feature>
<gene>
    <name evidence="3" type="primary">ORF1</name>
    <name evidence="3" type="ORF">EVAR_88501_1</name>
</gene>
<dbReference type="Pfam" id="PF07530">
    <property type="entry name" value="PRE_C2HC"/>
    <property type="match status" value="1"/>
</dbReference>
<reference evidence="3 4" key="1">
    <citation type="journal article" date="2019" name="Commun. Biol.">
        <title>The bagworm genome reveals a unique fibroin gene that provides high tensile strength.</title>
        <authorList>
            <person name="Kono N."/>
            <person name="Nakamura H."/>
            <person name="Ohtoshi R."/>
            <person name="Tomita M."/>
            <person name="Numata K."/>
            <person name="Arakawa K."/>
        </authorList>
    </citation>
    <scope>NUCLEOTIDE SEQUENCE [LARGE SCALE GENOMIC DNA]</scope>
</reference>
<evidence type="ECO:0000313" key="4">
    <source>
        <dbReference type="Proteomes" id="UP000299102"/>
    </source>
</evidence>
<dbReference type="SMART" id="SM00596">
    <property type="entry name" value="PRE_C2HC"/>
    <property type="match status" value="1"/>
</dbReference>
<dbReference type="Proteomes" id="UP000299102">
    <property type="component" value="Unassembled WGS sequence"/>
</dbReference>